<dbReference type="Proteomes" id="UP000242188">
    <property type="component" value="Unassembled WGS sequence"/>
</dbReference>
<dbReference type="OrthoDB" id="10554710at2759"/>
<dbReference type="AlphaFoldDB" id="A0A210QXR3"/>
<accession>A0A210QXR3</accession>
<evidence type="ECO:0000313" key="2">
    <source>
        <dbReference type="Proteomes" id="UP000242188"/>
    </source>
</evidence>
<protein>
    <submittedName>
        <fullName evidence="1">Uncharacterized protein</fullName>
    </submittedName>
</protein>
<dbReference type="EMBL" id="NEDP02001335">
    <property type="protein sequence ID" value="OWF53538.1"/>
    <property type="molecule type" value="Genomic_DNA"/>
</dbReference>
<evidence type="ECO:0000313" key="1">
    <source>
        <dbReference type="EMBL" id="OWF53538.1"/>
    </source>
</evidence>
<gene>
    <name evidence="1" type="ORF">KP79_PYT13650</name>
</gene>
<keyword evidence="2" id="KW-1185">Reference proteome</keyword>
<sequence length="266" mass="29209">MNDTCQIPGTTVPGDCMNYRCKISNDKSRMQLKPLGKISCLMENGTCLDKGDTITDEVSCLKKECKLYKYSNNTVATGIIERFYGCPYEERCEDIGTIKQDTQSCTTKKCRMFNNGLFMNWKIIDQGCSVGDGCRNHAERWNEDTESMCVVKSCNVKAEGKNGYTWNTDIISHGCRSFNGTCYYNGDTWMDDGCFTKNCTVSETEDGGSSMKTDIVGGICKAVDGSCVEYGKEFLAQEGGPPCVCVEATSTDGYSIGQTSCPVPAL</sequence>
<proteinExistence type="predicted"/>
<name>A0A210QXR3_MIZYE</name>
<reference evidence="1 2" key="1">
    <citation type="journal article" date="2017" name="Nat. Ecol. Evol.">
        <title>Scallop genome provides insights into evolution of bilaterian karyotype and development.</title>
        <authorList>
            <person name="Wang S."/>
            <person name="Zhang J."/>
            <person name="Jiao W."/>
            <person name="Li J."/>
            <person name="Xun X."/>
            <person name="Sun Y."/>
            <person name="Guo X."/>
            <person name="Huan P."/>
            <person name="Dong B."/>
            <person name="Zhang L."/>
            <person name="Hu X."/>
            <person name="Sun X."/>
            <person name="Wang J."/>
            <person name="Zhao C."/>
            <person name="Wang Y."/>
            <person name="Wang D."/>
            <person name="Huang X."/>
            <person name="Wang R."/>
            <person name="Lv J."/>
            <person name="Li Y."/>
            <person name="Zhang Z."/>
            <person name="Liu B."/>
            <person name="Lu W."/>
            <person name="Hui Y."/>
            <person name="Liang J."/>
            <person name="Zhou Z."/>
            <person name="Hou R."/>
            <person name="Li X."/>
            <person name="Liu Y."/>
            <person name="Li H."/>
            <person name="Ning X."/>
            <person name="Lin Y."/>
            <person name="Zhao L."/>
            <person name="Xing Q."/>
            <person name="Dou J."/>
            <person name="Li Y."/>
            <person name="Mao J."/>
            <person name="Guo H."/>
            <person name="Dou H."/>
            <person name="Li T."/>
            <person name="Mu C."/>
            <person name="Jiang W."/>
            <person name="Fu Q."/>
            <person name="Fu X."/>
            <person name="Miao Y."/>
            <person name="Liu J."/>
            <person name="Yu Q."/>
            <person name="Li R."/>
            <person name="Liao H."/>
            <person name="Li X."/>
            <person name="Kong Y."/>
            <person name="Jiang Z."/>
            <person name="Chourrout D."/>
            <person name="Li R."/>
            <person name="Bao Z."/>
        </authorList>
    </citation>
    <scope>NUCLEOTIDE SEQUENCE [LARGE SCALE GENOMIC DNA]</scope>
    <source>
        <strain evidence="1 2">PY_sf001</strain>
    </source>
</reference>
<organism evidence="1 2">
    <name type="scientific">Mizuhopecten yessoensis</name>
    <name type="common">Japanese scallop</name>
    <name type="synonym">Patinopecten yessoensis</name>
    <dbReference type="NCBI Taxonomy" id="6573"/>
    <lineage>
        <taxon>Eukaryota</taxon>
        <taxon>Metazoa</taxon>
        <taxon>Spiralia</taxon>
        <taxon>Lophotrochozoa</taxon>
        <taxon>Mollusca</taxon>
        <taxon>Bivalvia</taxon>
        <taxon>Autobranchia</taxon>
        <taxon>Pteriomorphia</taxon>
        <taxon>Pectinida</taxon>
        <taxon>Pectinoidea</taxon>
        <taxon>Pectinidae</taxon>
        <taxon>Mizuhopecten</taxon>
    </lineage>
</organism>
<comment type="caution">
    <text evidence="1">The sequence shown here is derived from an EMBL/GenBank/DDBJ whole genome shotgun (WGS) entry which is preliminary data.</text>
</comment>